<dbReference type="Proteomes" id="UP000663823">
    <property type="component" value="Unassembled WGS sequence"/>
</dbReference>
<dbReference type="SUPFAM" id="SSF90229">
    <property type="entry name" value="CCCH zinc finger"/>
    <property type="match status" value="1"/>
</dbReference>
<gene>
    <name evidence="10" type="ORF">JBS370_LOCUS13059</name>
    <name evidence="9" type="ORF">OTI717_LOCUS14697</name>
    <name evidence="7" type="ORF">RFH988_LOCUS21269</name>
    <name evidence="8" type="ORF">SEV965_LOCUS22483</name>
    <name evidence="6" type="ORF">ZHD862_LOCUS12656</name>
</gene>
<dbReference type="PANTHER" id="PTHR16465">
    <property type="entry name" value="NUCLEASE-RELATED"/>
    <property type="match status" value="1"/>
</dbReference>
<reference evidence="10" key="1">
    <citation type="submission" date="2021-02" db="EMBL/GenBank/DDBJ databases">
        <authorList>
            <person name="Nowell W R."/>
        </authorList>
    </citation>
    <scope>NUCLEOTIDE SEQUENCE</scope>
</reference>
<dbReference type="EMBL" id="CAJOBD010001096">
    <property type="protein sequence ID" value="CAF3759880.1"/>
    <property type="molecule type" value="Genomic_DNA"/>
</dbReference>
<dbReference type="OrthoDB" id="2417221at2759"/>
<keyword evidence="1 4" id="KW-0479">Metal-binding</keyword>
<dbReference type="EMBL" id="CAJNOT010000503">
    <property type="protein sequence ID" value="CAF1003579.1"/>
    <property type="molecule type" value="Genomic_DNA"/>
</dbReference>
<dbReference type="Gene3D" id="3.30.160.60">
    <property type="entry name" value="Classic Zinc Finger"/>
    <property type="match status" value="1"/>
</dbReference>
<dbReference type="EMBL" id="CAJOAX010001664">
    <property type="protein sequence ID" value="CAF3735457.1"/>
    <property type="molecule type" value="Genomic_DNA"/>
</dbReference>
<dbReference type="GO" id="GO:0005689">
    <property type="term" value="C:U12-type spliceosomal complex"/>
    <property type="evidence" value="ECO:0007669"/>
    <property type="project" value="TreeGrafter"/>
</dbReference>
<sequence>MGRKYYCDYCDKRLPAGLNHRKSHNQGIQHINNKRIYYLQFQDAVEILLNERTKKICNKWNQSHSCPFGDNCKYSHRSNYELIQLIEQAKQNLNNQLNFDIHRWIQKKLPSEILLPESLAS</sequence>
<feature type="domain" description="C3H1-type" evidence="5">
    <location>
        <begin position="51"/>
        <end position="79"/>
    </location>
</feature>
<dbReference type="InterPro" id="IPR000571">
    <property type="entry name" value="Znf_CCCH"/>
</dbReference>
<dbReference type="PANTHER" id="PTHR16465:SF0">
    <property type="entry name" value="ZINC FINGER MATRIN-TYPE PROTEIN 5"/>
    <property type="match status" value="1"/>
</dbReference>
<evidence type="ECO:0000313" key="11">
    <source>
        <dbReference type="Proteomes" id="UP000663836"/>
    </source>
</evidence>
<dbReference type="Pfam" id="PF00642">
    <property type="entry name" value="zf-CCCH"/>
    <property type="match status" value="1"/>
</dbReference>
<organism evidence="10 11">
    <name type="scientific">Rotaria sordida</name>
    <dbReference type="NCBI Taxonomy" id="392033"/>
    <lineage>
        <taxon>Eukaryota</taxon>
        <taxon>Metazoa</taxon>
        <taxon>Spiralia</taxon>
        <taxon>Gnathifera</taxon>
        <taxon>Rotifera</taxon>
        <taxon>Eurotatoria</taxon>
        <taxon>Bdelloidea</taxon>
        <taxon>Philodinida</taxon>
        <taxon>Philodinidae</taxon>
        <taxon>Rotaria</taxon>
    </lineage>
</organism>
<feature type="zinc finger region" description="C3H1-type" evidence="4">
    <location>
        <begin position="51"/>
        <end position="79"/>
    </location>
</feature>
<dbReference type="AlphaFoldDB" id="A0A818Z7G6"/>
<evidence type="ECO:0000313" key="6">
    <source>
        <dbReference type="EMBL" id="CAF1003579.1"/>
    </source>
</evidence>
<evidence type="ECO:0000256" key="3">
    <source>
        <dbReference type="ARBA" id="ARBA00022833"/>
    </source>
</evidence>
<comment type="caution">
    <text evidence="10">The sequence shown here is derived from an EMBL/GenBank/DDBJ whole genome shotgun (WGS) entry which is preliminary data.</text>
</comment>
<accession>A0A818Z7G6</accession>
<dbReference type="SMART" id="SM00356">
    <property type="entry name" value="ZnF_C3H1"/>
    <property type="match status" value="1"/>
</dbReference>
<evidence type="ECO:0000259" key="5">
    <source>
        <dbReference type="PROSITE" id="PS50103"/>
    </source>
</evidence>
<dbReference type="SUPFAM" id="SSF57667">
    <property type="entry name" value="beta-beta-alpha zinc fingers"/>
    <property type="match status" value="1"/>
</dbReference>
<protein>
    <recommendedName>
        <fullName evidence="5">C3H1-type domain-containing protein</fullName>
    </recommendedName>
</protein>
<evidence type="ECO:0000313" key="7">
    <source>
        <dbReference type="EMBL" id="CAF1138804.1"/>
    </source>
</evidence>
<keyword evidence="3 4" id="KW-0862">Zinc</keyword>
<evidence type="ECO:0000256" key="4">
    <source>
        <dbReference type="PROSITE-ProRule" id="PRU00723"/>
    </source>
</evidence>
<evidence type="ECO:0000313" key="10">
    <source>
        <dbReference type="EMBL" id="CAF3759880.1"/>
    </source>
</evidence>
<dbReference type="Proteomes" id="UP000663889">
    <property type="component" value="Unassembled WGS sequence"/>
</dbReference>
<name>A0A818Z7G6_9BILA</name>
<evidence type="ECO:0000256" key="1">
    <source>
        <dbReference type="ARBA" id="ARBA00022723"/>
    </source>
</evidence>
<dbReference type="EMBL" id="CAJNOU010001593">
    <property type="protein sequence ID" value="CAF1226905.1"/>
    <property type="molecule type" value="Genomic_DNA"/>
</dbReference>
<dbReference type="Proteomes" id="UP000663882">
    <property type="component" value="Unassembled WGS sequence"/>
</dbReference>
<dbReference type="InterPro" id="IPR036236">
    <property type="entry name" value="Znf_C2H2_sf"/>
</dbReference>
<evidence type="ECO:0000313" key="9">
    <source>
        <dbReference type="EMBL" id="CAF3735457.1"/>
    </source>
</evidence>
<keyword evidence="2 4" id="KW-0863">Zinc-finger</keyword>
<dbReference type="GO" id="GO:0008270">
    <property type="term" value="F:zinc ion binding"/>
    <property type="evidence" value="ECO:0007669"/>
    <property type="project" value="UniProtKB-KW"/>
</dbReference>
<dbReference type="Proteomes" id="UP000663836">
    <property type="component" value="Unassembled WGS sequence"/>
</dbReference>
<evidence type="ECO:0000313" key="8">
    <source>
        <dbReference type="EMBL" id="CAF1226905.1"/>
    </source>
</evidence>
<dbReference type="EMBL" id="CAJNOO010001347">
    <property type="protein sequence ID" value="CAF1138804.1"/>
    <property type="molecule type" value="Genomic_DNA"/>
</dbReference>
<dbReference type="InterPro" id="IPR036855">
    <property type="entry name" value="Znf_CCCH_sf"/>
</dbReference>
<dbReference type="Pfam" id="PF06220">
    <property type="entry name" value="zf-U1"/>
    <property type="match status" value="1"/>
</dbReference>
<proteinExistence type="predicted"/>
<dbReference type="PROSITE" id="PS50103">
    <property type="entry name" value="ZF_C3H1"/>
    <property type="match status" value="1"/>
</dbReference>
<dbReference type="Proteomes" id="UP000663864">
    <property type="component" value="Unassembled WGS sequence"/>
</dbReference>
<dbReference type="InterPro" id="IPR013085">
    <property type="entry name" value="U1-CZ_Znf_C2H2"/>
</dbReference>
<evidence type="ECO:0000256" key="2">
    <source>
        <dbReference type="ARBA" id="ARBA00022771"/>
    </source>
</evidence>